<dbReference type="InterPro" id="IPR019949">
    <property type="entry name" value="CmoO-like"/>
</dbReference>
<evidence type="ECO:0000259" key="2">
    <source>
        <dbReference type="Pfam" id="PF00296"/>
    </source>
</evidence>
<gene>
    <name evidence="3" type="ORF">SAMN05216270_106197</name>
</gene>
<dbReference type="PANTHER" id="PTHR30137:SF6">
    <property type="entry name" value="LUCIFERASE-LIKE MONOOXYGENASE"/>
    <property type="match status" value="1"/>
</dbReference>
<dbReference type="RefSeq" id="WP_091034625.1">
    <property type="nucleotide sequence ID" value="NZ_FNAD01000006.1"/>
</dbReference>
<dbReference type="Gene3D" id="3.20.20.30">
    <property type="entry name" value="Luciferase-like domain"/>
    <property type="match status" value="1"/>
</dbReference>
<reference evidence="4" key="1">
    <citation type="submission" date="2016-10" db="EMBL/GenBank/DDBJ databases">
        <authorList>
            <person name="Varghese N."/>
            <person name="Submissions S."/>
        </authorList>
    </citation>
    <scope>NUCLEOTIDE SEQUENCE [LARGE SCALE GENOMIC DNA]</scope>
    <source>
        <strain evidence="4">CGMCC 4.3516</strain>
    </source>
</reference>
<feature type="domain" description="Luciferase-like" evidence="2">
    <location>
        <begin position="15"/>
        <end position="253"/>
    </location>
</feature>
<accession>A0A1G6WTR5</accession>
<organism evidence="3 4">
    <name type="scientific">Glycomyces harbinensis</name>
    <dbReference type="NCBI Taxonomy" id="58114"/>
    <lineage>
        <taxon>Bacteria</taxon>
        <taxon>Bacillati</taxon>
        <taxon>Actinomycetota</taxon>
        <taxon>Actinomycetes</taxon>
        <taxon>Glycomycetales</taxon>
        <taxon>Glycomycetaceae</taxon>
        <taxon>Glycomyces</taxon>
    </lineage>
</organism>
<dbReference type="InterPro" id="IPR011251">
    <property type="entry name" value="Luciferase-like_dom"/>
</dbReference>
<sequence>MTAPYGDAPVPLSVLDLATIGPGGAVEALRTTAELAVEAERWGYRRFWVGEHHGIPTLASSAPTVLIAHLAARTASIRIGAGGVMLPNRTPLIVAEEFGTLEALHPGRIDLGVGRAPGGEPATAAALRRNPTDFEHQLSELIGFLDDAFSSDHPYATIRAIPGRVHPDREAAPGLDSRPPIWILGTGEGGAGLAARLGLPFAFAHHLAPRRGAAALTAYRERFEPSPALDRPYALVSVATAAAETHREGLALAKASGLEPPEVVCGDPDEVRGGLETLVGDLGADELMLLSHLPGPARLRSHRLVAGAFGLVAPTAAAAEAAVTPT</sequence>
<protein>
    <submittedName>
        <fullName evidence="3">Luciferase family oxidoreductase, group 1</fullName>
    </submittedName>
</protein>
<keyword evidence="4" id="KW-1185">Reference proteome</keyword>
<dbReference type="InterPro" id="IPR036661">
    <property type="entry name" value="Luciferase-like_sf"/>
</dbReference>
<dbReference type="Proteomes" id="UP000198949">
    <property type="component" value="Unassembled WGS sequence"/>
</dbReference>
<comment type="similarity">
    <text evidence="1">To bacterial alkanal monooxygenase alpha and beta chains.</text>
</comment>
<evidence type="ECO:0000256" key="1">
    <source>
        <dbReference type="ARBA" id="ARBA00007789"/>
    </source>
</evidence>
<evidence type="ECO:0000313" key="4">
    <source>
        <dbReference type="Proteomes" id="UP000198949"/>
    </source>
</evidence>
<dbReference type="PANTHER" id="PTHR30137">
    <property type="entry name" value="LUCIFERASE-LIKE MONOOXYGENASE"/>
    <property type="match status" value="1"/>
</dbReference>
<dbReference type="Pfam" id="PF00296">
    <property type="entry name" value="Bac_luciferase"/>
    <property type="match status" value="1"/>
</dbReference>
<dbReference type="NCBIfam" id="TIGR03558">
    <property type="entry name" value="oxido_grp_1"/>
    <property type="match status" value="1"/>
</dbReference>
<dbReference type="GO" id="GO:0005829">
    <property type="term" value="C:cytosol"/>
    <property type="evidence" value="ECO:0007669"/>
    <property type="project" value="TreeGrafter"/>
</dbReference>
<dbReference type="SUPFAM" id="SSF51679">
    <property type="entry name" value="Bacterial luciferase-like"/>
    <property type="match status" value="1"/>
</dbReference>
<dbReference type="InterPro" id="IPR050766">
    <property type="entry name" value="Bact_Lucif_Oxidored"/>
</dbReference>
<proteinExistence type="predicted"/>
<dbReference type="EMBL" id="FNAD01000006">
    <property type="protein sequence ID" value="SDD69033.1"/>
    <property type="molecule type" value="Genomic_DNA"/>
</dbReference>
<dbReference type="AlphaFoldDB" id="A0A1G6WTR5"/>
<dbReference type="OrthoDB" id="9780518at2"/>
<name>A0A1G6WTR5_9ACTN</name>
<evidence type="ECO:0000313" key="3">
    <source>
        <dbReference type="EMBL" id="SDD69033.1"/>
    </source>
</evidence>
<dbReference type="STRING" id="58114.SAMN05216270_106197"/>
<dbReference type="GO" id="GO:0016705">
    <property type="term" value="F:oxidoreductase activity, acting on paired donors, with incorporation or reduction of molecular oxygen"/>
    <property type="evidence" value="ECO:0007669"/>
    <property type="project" value="InterPro"/>
</dbReference>
<dbReference type="CDD" id="cd00347">
    <property type="entry name" value="Flavin_utilizing_monoxygenases"/>
    <property type="match status" value="1"/>
</dbReference>